<dbReference type="PANTHER" id="PTHR28228">
    <property type="entry name" value="SECRETORY COMPONENT PROTEIN SHR3"/>
    <property type="match status" value="1"/>
</dbReference>
<keyword evidence="1" id="KW-1133">Transmembrane helix</keyword>
<dbReference type="Proteomes" id="UP001492380">
    <property type="component" value="Unassembled WGS sequence"/>
</dbReference>
<keyword evidence="1" id="KW-0812">Transmembrane</keyword>
<name>A0ABR1YCK2_9PEZI</name>
<keyword evidence="3" id="KW-1185">Reference proteome</keyword>
<organism evidence="2 3">
    <name type="scientific">Phyllosticta capitalensis</name>
    <dbReference type="NCBI Taxonomy" id="121624"/>
    <lineage>
        <taxon>Eukaryota</taxon>
        <taxon>Fungi</taxon>
        <taxon>Dikarya</taxon>
        <taxon>Ascomycota</taxon>
        <taxon>Pezizomycotina</taxon>
        <taxon>Dothideomycetes</taxon>
        <taxon>Dothideomycetes incertae sedis</taxon>
        <taxon>Botryosphaeriales</taxon>
        <taxon>Phyllostictaceae</taxon>
        <taxon>Phyllosticta</taxon>
    </lineage>
</organism>
<feature type="transmembrane region" description="Helical" evidence="1">
    <location>
        <begin position="65"/>
        <end position="82"/>
    </location>
</feature>
<dbReference type="PIRSF" id="PIRSF029187">
    <property type="entry name" value="Shr3_AAP_chap"/>
    <property type="match status" value="1"/>
</dbReference>
<feature type="transmembrane region" description="Helical" evidence="1">
    <location>
        <begin position="7"/>
        <end position="28"/>
    </location>
</feature>
<dbReference type="InterPro" id="IPR013248">
    <property type="entry name" value="Psh3/Shr3"/>
</dbReference>
<reference evidence="2 3" key="1">
    <citation type="submission" date="2024-04" db="EMBL/GenBank/DDBJ databases">
        <title>Phyllosticta paracitricarpa is synonymous to the EU quarantine fungus P. citricarpa based on phylogenomic analyses.</title>
        <authorList>
            <consortium name="Lawrence Berkeley National Laboratory"/>
            <person name="Van Ingen-Buijs V.A."/>
            <person name="Van Westerhoven A.C."/>
            <person name="Haridas S."/>
            <person name="Skiadas P."/>
            <person name="Martin F."/>
            <person name="Groenewald J.Z."/>
            <person name="Crous P.W."/>
            <person name="Seidl M.F."/>
        </authorList>
    </citation>
    <scope>NUCLEOTIDE SEQUENCE [LARGE SCALE GENOMIC DNA]</scope>
    <source>
        <strain evidence="2 3">CBS 123374</strain>
    </source>
</reference>
<gene>
    <name evidence="2" type="ORF">HDK90DRAFT_91980</name>
</gene>
<dbReference type="Pfam" id="PF08229">
    <property type="entry name" value="SHR3_chaperone"/>
    <property type="match status" value="1"/>
</dbReference>
<dbReference type="EMBL" id="JBBWRZ010000012">
    <property type="protein sequence ID" value="KAK8224781.1"/>
    <property type="molecule type" value="Genomic_DNA"/>
</dbReference>
<sequence length="206" mass="22821">MGAKSNSFATFLIICPTCFFLGILFSSFPYDYNVLWHVPQPPDTREVYFDLLENHLKFLHASPPIISRILHIVIGTGLLGFITKLYKPSEANMLFDGASLVLYMCGVIVYITNIVKGLRIVTSGVYDPTALTGSDGTGSDEPEYIGREDSLRVLAASNTILALVLVGVLVLQAGQWYAQRKEDAEIAEMDRAAEEKKKGKESKKRQ</sequence>
<evidence type="ECO:0000313" key="2">
    <source>
        <dbReference type="EMBL" id="KAK8224781.1"/>
    </source>
</evidence>
<evidence type="ECO:0000256" key="1">
    <source>
        <dbReference type="SAM" id="Phobius"/>
    </source>
</evidence>
<accession>A0ABR1YCK2</accession>
<evidence type="ECO:0000313" key="3">
    <source>
        <dbReference type="Proteomes" id="UP001492380"/>
    </source>
</evidence>
<proteinExistence type="predicted"/>
<protein>
    <submittedName>
        <fullName evidence="2">Secretory component protein shr3</fullName>
    </submittedName>
</protein>
<dbReference type="SMART" id="SM00786">
    <property type="entry name" value="SHR3_chaperone"/>
    <property type="match status" value="1"/>
</dbReference>
<dbReference type="PANTHER" id="PTHR28228:SF1">
    <property type="entry name" value="SECRETORY COMPONENT PROTEIN SHR3"/>
    <property type="match status" value="1"/>
</dbReference>
<feature type="transmembrane region" description="Helical" evidence="1">
    <location>
        <begin position="151"/>
        <end position="171"/>
    </location>
</feature>
<keyword evidence="1" id="KW-0472">Membrane</keyword>
<feature type="transmembrane region" description="Helical" evidence="1">
    <location>
        <begin position="94"/>
        <end position="115"/>
    </location>
</feature>
<comment type="caution">
    <text evidence="2">The sequence shown here is derived from an EMBL/GenBank/DDBJ whole genome shotgun (WGS) entry which is preliminary data.</text>
</comment>